<name>A0ACA9L773_9GLOM</name>
<evidence type="ECO:0000313" key="2">
    <source>
        <dbReference type="Proteomes" id="UP000789860"/>
    </source>
</evidence>
<sequence>TFVYLQAIVNYRKAIRINDPFLKRAAKRAFSPIWSARHHPIYQLIEVADEIQLMQLSSEIRNIVKRNCIISWSRLYEQYQGLDTIIEKINKVLKALIPPISQDHHWKIAMRKEYELDDNLKNFIYFAKMAQQKFITETFINKTNLFQFRPILITKKEADAQKNEENMKKDDILIKIETLLEQLGESAQKKYSKLRSKSPFI</sequence>
<organism evidence="1 2">
    <name type="scientific">Scutellospora calospora</name>
    <dbReference type="NCBI Taxonomy" id="85575"/>
    <lineage>
        <taxon>Eukaryota</taxon>
        <taxon>Fungi</taxon>
        <taxon>Fungi incertae sedis</taxon>
        <taxon>Mucoromycota</taxon>
        <taxon>Glomeromycotina</taxon>
        <taxon>Glomeromycetes</taxon>
        <taxon>Diversisporales</taxon>
        <taxon>Gigasporaceae</taxon>
        <taxon>Scutellospora</taxon>
    </lineage>
</organism>
<gene>
    <name evidence="1" type="ORF">SCALOS_LOCUS3669</name>
</gene>
<proteinExistence type="predicted"/>
<protein>
    <submittedName>
        <fullName evidence="1">5645_t:CDS:1</fullName>
    </submittedName>
</protein>
<reference evidence="1" key="1">
    <citation type="submission" date="2021-06" db="EMBL/GenBank/DDBJ databases">
        <authorList>
            <person name="Kallberg Y."/>
            <person name="Tangrot J."/>
            <person name="Rosling A."/>
        </authorList>
    </citation>
    <scope>NUCLEOTIDE SEQUENCE</scope>
    <source>
        <strain evidence="1">AU212A</strain>
    </source>
</reference>
<dbReference type="Proteomes" id="UP000789860">
    <property type="component" value="Unassembled WGS sequence"/>
</dbReference>
<accession>A0ACA9L773</accession>
<keyword evidence="2" id="KW-1185">Reference proteome</keyword>
<evidence type="ECO:0000313" key="1">
    <source>
        <dbReference type="EMBL" id="CAG8511279.1"/>
    </source>
</evidence>
<comment type="caution">
    <text evidence="1">The sequence shown here is derived from an EMBL/GenBank/DDBJ whole genome shotgun (WGS) entry which is preliminary data.</text>
</comment>
<dbReference type="EMBL" id="CAJVPM010004276">
    <property type="protein sequence ID" value="CAG8511279.1"/>
    <property type="molecule type" value="Genomic_DNA"/>
</dbReference>
<feature type="non-terminal residue" evidence="1">
    <location>
        <position position="1"/>
    </location>
</feature>